<dbReference type="EMBL" id="SMUW01000021">
    <property type="protein sequence ID" value="TDK50266.1"/>
    <property type="molecule type" value="Genomic_DNA"/>
</dbReference>
<keyword evidence="1" id="KW-1133">Transmembrane helix</keyword>
<reference evidence="2 3" key="1">
    <citation type="submission" date="2019-03" db="EMBL/GenBank/DDBJ databases">
        <title>Algoriphagus aquimaris sp. nov., isolated form marine sediment in Pohang, Korea.</title>
        <authorList>
            <person name="Kim J."/>
            <person name="Yoon S.-H."/>
            <person name="Lee S.-S."/>
        </authorList>
    </citation>
    <scope>NUCLEOTIDE SEQUENCE [LARGE SCALE GENOMIC DNA]</scope>
    <source>
        <strain evidence="2 3">F21</strain>
    </source>
</reference>
<protein>
    <submittedName>
        <fullName evidence="2">Uncharacterized protein</fullName>
    </submittedName>
</protein>
<keyword evidence="1" id="KW-0812">Transmembrane</keyword>
<keyword evidence="3" id="KW-1185">Reference proteome</keyword>
<dbReference type="RefSeq" id="WP_133389561.1">
    <property type="nucleotide sequence ID" value="NZ_SMUW01000021.1"/>
</dbReference>
<name>A0A4R5VDN8_9BACT</name>
<organism evidence="2 3">
    <name type="scientific">Algoriphagus formosus</name>
    <dbReference type="NCBI Taxonomy" id="2007308"/>
    <lineage>
        <taxon>Bacteria</taxon>
        <taxon>Pseudomonadati</taxon>
        <taxon>Bacteroidota</taxon>
        <taxon>Cytophagia</taxon>
        <taxon>Cytophagales</taxon>
        <taxon>Cyclobacteriaceae</taxon>
        <taxon>Algoriphagus</taxon>
    </lineage>
</organism>
<feature type="transmembrane region" description="Helical" evidence="1">
    <location>
        <begin position="74"/>
        <end position="91"/>
    </location>
</feature>
<proteinExistence type="predicted"/>
<evidence type="ECO:0000313" key="3">
    <source>
        <dbReference type="Proteomes" id="UP000295438"/>
    </source>
</evidence>
<feature type="transmembrane region" description="Helical" evidence="1">
    <location>
        <begin position="12"/>
        <end position="32"/>
    </location>
</feature>
<evidence type="ECO:0000256" key="1">
    <source>
        <dbReference type="SAM" id="Phobius"/>
    </source>
</evidence>
<dbReference type="Proteomes" id="UP000295438">
    <property type="component" value="Unassembled WGS sequence"/>
</dbReference>
<gene>
    <name evidence="2" type="ORF">E1898_01530</name>
</gene>
<keyword evidence="1" id="KW-0472">Membrane</keyword>
<evidence type="ECO:0000313" key="2">
    <source>
        <dbReference type="EMBL" id="TDK50266.1"/>
    </source>
</evidence>
<accession>A0A4R5VDN8</accession>
<sequence>MKTTNNHSSRIFEGAGYLLGSLITIVLGIGLFVLTENFVIALSSSLPIGTVMGILIEQKFQNEESQQLKQKTKLFAGLLLLGIIVFFAILFL</sequence>
<dbReference type="AlphaFoldDB" id="A0A4R5VDN8"/>
<comment type="caution">
    <text evidence="2">The sequence shown here is derived from an EMBL/GenBank/DDBJ whole genome shotgun (WGS) entry which is preliminary data.</text>
</comment>
<feature type="transmembrane region" description="Helical" evidence="1">
    <location>
        <begin position="38"/>
        <end position="56"/>
    </location>
</feature>